<dbReference type="OrthoDB" id="2806188at2"/>
<keyword evidence="3" id="KW-0645">Protease</keyword>
<reference evidence="3 4" key="1">
    <citation type="submission" date="2019-04" db="EMBL/GenBank/DDBJ databases">
        <title>Draft genome sequence of Robertkochia marina CC-AMO-30D.</title>
        <authorList>
            <person name="Hameed A."/>
            <person name="Lin S.-Y."/>
            <person name="Shahina M."/>
            <person name="Lai W.-A."/>
            <person name="Young C.-C."/>
        </authorList>
    </citation>
    <scope>NUCLEOTIDE SEQUENCE [LARGE SCALE GENOMIC DNA]</scope>
    <source>
        <strain evidence="3 4">CC-AMO-30D</strain>
    </source>
</reference>
<name>A0A4V3UY53_9FLAO</name>
<keyword evidence="3" id="KW-0482">Metalloprotease</keyword>
<dbReference type="GO" id="GO:0008237">
    <property type="term" value="F:metallopeptidase activity"/>
    <property type="evidence" value="ECO:0007669"/>
    <property type="project" value="UniProtKB-KW"/>
</dbReference>
<dbReference type="EMBL" id="SSMC01000002">
    <property type="protein sequence ID" value="THD67776.1"/>
    <property type="molecule type" value="Genomic_DNA"/>
</dbReference>
<dbReference type="PANTHER" id="PTHR39430:SF1">
    <property type="entry name" value="PROTEASE"/>
    <property type="match status" value="1"/>
</dbReference>
<dbReference type="PANTHER" id="PTHR39430">
    <property type="entry name" value="MEMBRANE-ASSOCIATED PROTEASE-RELATED"/>
    <property type="match status" value="1"/>
</dbReference>
<dbReference type="GO" id="GO:0006508">
    <property type="term" value="P:proteolysis"/>
    <property type="evidence" value="ECO:0007669"/>
    <property type="project" value="UniProtKB-KW"/>
</dbReference>
<sequence length="307" mass="34965">MYIEQAYKGKPELWKYLIIPGLFLGYMALNFVVMAFLPQGDIEELMAQMIAEMGEINFLIQMLLPFAVALGLLFLWVKYIHKQSITSLTTSRDRIDWGRIFFAFFLWGILTTIFVFVDYKLEPENYEWNFDMSLFLQLAAVAILLIPLQTSFEEYFFRGYLIQGLGIYAGNRWIPLVITSLFFGLLHLGNPEVGKLGYGIMIYYIGTGFFLGVITLMDEGLELALGFHAANNLFTALLVTANWTAFQTPSVLREVSQPSLGYDVLVPVFVVFPLLILIFSKRYRWTNWKERLAGKVAGNEVAGAVSS</sequence>
<feature type="domain" description="CAAX prenyl protease 2/Lysostaphin resistance protein A-like" evidence="2">
    <location>
        <begin position="139"/>
        <end position="234"/>
    </location>
</feature>
<protein>
    <submittedName>
        <fullName evidence="3">CPBP family intramembrane metalloprotease</fullName>
    </submittedName>
</protein>
<dbReference type="AlphaFoldDB" id="A0A4V3UY53"/>
<dbReference type="RefSeq" id="WP_136335981.1">
    <property type="nucleotide sequence ID" value="NZ_QXMP01000014.1"/>
</dbReference>
<keyword evidence="1" id="KW-1133">Transmembrane helix</keyword>
<proteinExistence type="predicted"/>
<feature type="transmembrane region" description="Helical" evidence="1">
    <location>
        <begin position="196"/>
        <end position="217"/>
    </location>
</feature>
<accession>A0A4V3UY53</accession>
<keyword evidence="1" id="KW-0472">Membrane</keyword>
<evidence type="ECO:0000259" key="2">
    <source>
        <dbReference type="Pfam" id="PF02517"/>
    </source>
</evidence>
<evidence type="ECO:0000256" key="1">
    <source>
        <dbReference type="SAM" id="Phobius"/>
    </source>
</evidence>
<feature type="transmembrane region" description="Helical" evidence="1">
    <location>
        <begin position="97"/>
        <end position="117"/>
    </location>
</feature>
<keyword evidence="3" id="KW-0378">Hydrolase</keyword>
<dbReference type="GO" id="GO:0080120">
    <property type="term" value="P:CAAX-box protein maturation"/>
    <property type="evidence" value="ECO:0007669"/>
    <property type="project" value="UniProtKB-ARBA"/>
</dbReference>
<feature type="transmembrane region" description="Helical" evidence="1">
    <location>
        <begin position="58"/>
        <end position="77"/>
    </location>
</feature>
<keyword evidence="1" id="KW-0812">Transmembrane</keyword>
<feature type="transmembrane region" description="Helical" evidence="1">
    <location>
        <begin position="132"/>
        <end position="152"/>
    </location>
</feature>
<feature type="transmembrane region" description="Helical" evidence="1">
    <location>
        <begin position="16"/>
        <end position="38"/>
    </location>
</feature>
<comment type="caution">
    <text evidence="3">The sequence shown here is derived from an EMBL/GenBank/DDBJ whole genome shotgun (WGS) entry which is preliminary data.</text>
</comment>
<keyword evidence="4" id="KW-1185">Reference proteome</keyword>
<feature type="transmembrane region" description="Helical" evidence="1">
    <location>
        <begin position="229"/>
        <end position="248"/>
    </location>
</feature>
<dbReference type="Proteomes" id="UP000305939">
    <property type="component" value="Unassembled WGS sequence"/>
</dbReference>
<evidence type="ECO:0000313" key="4">
    <source>
        <dbReference type="Proteomes" id="UP000305939"/>
    </source>
</evidence>
<feature type="transmembrane region" description="Helical" evidence="1">
    <location>
        <begin position="260"/>
        <end position="279"/>
    </location>
</feature>
<feature type="transmembrane region" description="Helical" evidence="1">
    <location>
        <begin position="173"/>
        <end position="190"/>
    </location>
</feature>
<dbReference type="Pfam" id="PF02517">
    <property type="entry name" value="Rce1-like"/>
    <property type="match status" value="1"/>
</dbReference>
<evidence type="ECO:0000313" key="3">
    <source>
        <dbReference type="EMBL" id="THD67776.1"/>
    </source>
</evidence>
<dbReference type="GO" id="GO:0004175">
    <property type="term" value="F:endopeptidase activity"/>
    <property type="evidence" value="ECO:0007669"/>
    <property type="project" value="UniProtKB-ARBA"/>
</dbReference>
<organism evidence="3 4">
    <name type="scientific">Robertkochia marina</name>
    <dbReference type="NCBI Taxonomy" id="1227945"/>
    <lineage>
        <taxon>Bacteria</taxon>
        <taxon>Pseudomonadati</taxon>
        <taxon>Bacteroidota</taxon>
        <taxon>Flavobacteriia</taxon>
        <taxon>Flavobacteriales</taxon>
        <taxon>Flavobacteriaceae</taxon>
        <taxon>Robertkochia</taxon>
    </lineage>
</organism>
<gene>
    <name evidence="3" type="ORF">E7Z59_08995</name>
</gene>
<dbReference type="InterPro" id="IPR003675">
    <property type="entry name" value="Rce1/LyrA-like_dom"/>
</dbReference>